<dbReference type="EMBL" id="AUZZ01005107">
    <property type="protein sequence ID" value="EQD50904.1"/>
    <property type="molecule type" value="Genomic_DNA"/>
</dbReference>
<protein>
    <recommendedName>
        <fullName evidence="3">Transposase</fullName>
    </recommendedName>
</protein>
<organism evidence="2">
    <name type="scientific">mine drainage metagenome</name>
    <dbReference type="NCBI Taxonomy" id="410659"/>
    <lineage>
        <taxon>unclassified sequences</taxon>
        <taxon>metagenomes</taxon>
        <taxon>ecological metagenomes</taxon>
    </lineage>
</organism>
<proteinExistence type="predicted"/>
<gene>
    <name evidence="2" type="ORF">B1B_01238</name>
    <name evidence="1" type="ORF">B2A_07145</name>
</gene>
<evidence type="ECO:0008006" key="3">
    <source>
        <dbReference type="Google" id="ProtNLM"/>
    </source>
</evidence>
<evidence type="ECO:0000313" key="2">
    <source>
        <dbReference type="EMBL" id="EQD77125.1"/>
    </source>
</evidence>
<sequence>MRPLPPRDRGRPISVGEVSLLQERFLLESYALHRRDAPRLRSFLEAQGGYMLHVDGTETAGSPVVFVAWDEWSGLVLDSRVIPTEEHGNIAEFFRDLEATYSRPQGLCSDMGSGILKAAELVWPGLPH</sequence>
<dbReference type="EMBL" id="AUZY01000870">
    <property type="protein sequence ID" value="EQD77125.1"/>
    <property type="molecule type" value="Genomic_DNA"/>
</dbReference>
<evidence type="ECO:0000313" key="1">
    <source>
        <dbReference type="EMBL" id="EQD50904.1"/>
    </source>
</evidence>
<accession>T1D4A6</accession>
<reference evidence="2" key="2">
    <citation type="journal article" date="2014" name="ISME J.">
        <title>Microbial stratification in low pH oxic and suboxic macroscopic growths along an acid mine drainage.</title>
        <authorList>
            <person name="Mendez-Garcia C."/>
            <person name="Mesa V."/>
            <person name="Sprenger R.R."/>
            <person name="Richter M."/>
            <person name="Diez M.S."/>
            <person name="Solano J."/>
            <person name="Bargiela R."/>
            <person name="Golyshina O.V."/>
            <person name="Manteca A."/>
            <person name="Ramos J.L."/>
            <person name="Gallego J.R."/>
            <person name="Llorente I."/>
            <person name="Martins Dos Santos V.A."/>
            <person name="Jensen O.N."/>
            <person name="Pelaez A.I."/>
            <person name="Sanchez J."/>
            <person name="Ferrer M."/>
        </authorList>
    </citation>
    <scope>NUCLEOTIDE SEQUENCE</scope>
</reference>
<dbReference type="AlphaFoldDB" id="T1D4A6"/>
<comment type="caution">
    <text evidence="2">The sequence shown here is derived from an EMBL/GenBank/DDBJ whole genome shotgun (WGS) entry which is preliminary data.</text>
</comment>
<reference evidence="2" key="1">
    <citation type="submission" date="2013-08" db="EMBL/GenBank/DDBJ databases">
        <authorList>
            <person name="Mendez C."/>
            <person name="Richter M."/>
            <person name="Ferrer M."/>
            <person name="Sanchez J."/>
        </authorList>
    </citation>
    <scope>NUCLEOTIDE SEQUENCE</scope>
</reference>
<name>T1D4A6_9ZZZZ</name>